<dbReference type="EMBL" id="VLPL01000009">
    <property type="protein sequence ID" value="TSJ40090.1"/>
    <property type="molecule type" value="Genomic_DNA"/>
</dbReference>
<sequence length="109" mass="12211">MKYVLFSVLSFLTINQSLAQSSIPDTSNHTDQIQIRGQRGDSTFYYIDGIKVRKTANVTGTRIEDIFIITGGIPIIYGDLNSSMFRISPTPDPAIKHKTCEKEQNLVTE</sequence>
<evidence type="ECO:0000313" key="3">
    <source>
        <dbReference type="Proteomes" id="UP000316008"/>
    </source>
</evidence>
<evidence type="ECO:0008006" key="4">
    <source>
        <dbReference type="Google" id="ProtNLM"/>
    </source>
</evidence>
<gene>
    <name evidence="2" type="ORF">FO442_15950</name>
</gene>
<evidence type="ECO:0000313" key="2">
    <source>
        <dbReference type="EMBL" id="TSJ40090.1"/>
    </source>
</evidence>
<organism evidence="2 3">
    <name type="scientific">Fluviicola chungangensis</name>
    <dbReference type="NCBI Taxonomy" id="2597671"/>
    <lineage>
        <taxon>Bacteria</taxon>
        <taxon>Pseudomonadati</taxon>
        <taxon>Bacteroidota</taxon>
        <taxon>Flavobacteriia</taxon>
        <taxon>Flavobacteriales</taxon>
        <taxon>Crocinitomicaceae</taxon>
        <taxon>Fluviicola</taxon>
    </lineage>
</organism>
<evidence type="ECO:0000256" key="1">
    <source>
        <dbReference type="SAM" id="SignalP"/>
    </source>
</evidence>
<keyword evidence="1" id="KW-0732">Signal</keyword>
<dbReference type="SUPFAM" id="SSF56935">
    <property type="entry name" value="Porins"/>
    <property type="match status" value="1"/>
</dbReference>
<name>A0A556MJK9_9FLAO</name>
<dbReference type="InterPro" id="IPR037066">
    <property type="entry name" value="Plug_dom_sf"/>
</dbReference>
<reference evidence="2 3" key="1">
    <citation type="submission" date="2019-07" db="EMBL/GenBank/DDBJ databases">
        <authorList>
            <person name="Huq M.A."/>
        </authorList>
    </citation>
    <scope>NUCLEOTIDE SEQUENCE [LARGE SCALE GENOMIC DNA]</scope>
    <source>
        <strain evidence="2 3">MAH-3</strain>
    </source>
</reference>
<dbReference type="RefSeq" id="WP_144334218.1">
    <property type="nucleotide sequence ID" value="NZ_VLPL01000009.1"/>
</dbReference>
<dbReference type="Proteomes" id="UP000316008">
    <property type="component" value="Unassembled WGS sequence"/>
</dbReference>
<comment type="caution">
    <text evidence="2">The sequence shown here is derived from an EMBL/GenBank/DDBJ whole genome shotgun (WGS) entry which is preliminary data.</text>
</comment>
<dbReference type="Gene3D" id="2.170.130.10">
    <property type="entry name" value="TonB-dependent receptor, plug domain"/>
    <property type="match status" value="1"/>
</dbReference>
<dbReference type="AlphaFoldDB" id="A0A556MJK9"/>
<protein>
    <recommendedName>
        <fullName evidence="4">TonB-dependent receptor plug domain-containing protein</fullName>
    </recommendedName>
</protein>
<proteinExistence type="predicted"/>
<accession>A0A556MJK9</accession>
<keyword evidence="3" id="KW-1185">Reference proteome</keyword>
<feature type="chain" id="PRO_5022086166" description="TonB-dependent receptor plug domain-containing protein" evidence="1">
    <location>
        <begin position="20"/>
        <end position="109"/>
    </location>
</feature>
<feature type="signal peptide" evidence="1">
    <location>
        <begin position="1"/>
        <end position="19"/>
    </location>
</feature>